<dbReference type="SUPFAM" id="SSF52047">
    <property type="entry name" value="RNI-like"/>
    <property type="match status" value="1"/>
</dbReference>
<protein>
    <submittedName>
        <fullName evidence="1">Uncharacterized protein</fullName>
    </submittedName>
</protein>
<evidence type="ECO:0000313" key="1">
    <source>
        <dbReference type="EMBL" id="KUJ17065.1"/>
    </source>
</evidence>
<reference evidence="1 2" key="1">
    <citation type="submission" date="2015-10" db="EMBL/GenBank/DDBJ databases">
        <title>Full genome of DAOMC 229536 Phialocephala scopiformis, a fungal endophyte of spruce producing the potent anti-insectan compound rugulosin.</title>
        <authorList>
            <consortium name="DOE Joint Genome Institute"/>
            <person name="Walker A.K."/>
            <person name="Frasz S.L."/>
            <person name="Seifert K.A."/>
            <person name="Miller J.D."/>
            <person name="Mondo S.J."/>
            <person name="Labutti K."/>
            <person name="Lipzen A."/>
            <person name="Dockter R."/>
            <person name="Kennedy M."/>
            <person name="Grigoriev I.V."/>
            <person name="Spatafora J.W."/>
        </authorList>
    </citation>
    <scope>NUCLEOTIDE SEQUENCE [LARGE SCALE GENOMIC DNA]</scope>
    <source>
        <strain evidence="1 2">CBS 120377</strain>
    </source>
</reference>
<dbReference type="RefSeq" id="XP_018071420.1">
    <property type="nucleotide sequence ID" value="XM_018218441.1"/>
</dbReference>
<name>A0A194XA71_MOLSC</name>
<dbReference type="InterPro" id="IPR032675">
    <property type="entry name" value="LRR_dom_sf"/>
</dbReference>
<dbReference type="GeneID" id="28828167"/>
<dbReference type="InParanoid" id="A0A194XA71"/>
<dbReference type="Proteomes" id="UP000070700">
    <property type="component" value="Unassembled WGS sequence"/>
</dbReference>
<sequence>MDLPPELYGEYSQPSPKYYWNPSEYDSPENFLCCPHARSREGWLDVETLRSLRLTSKAFNQAATSILFRSVRILCRPGLENEVTGFDSMVESLLVPRATFEPSVKSLRIFLRNHHVQRGFLHDTSWNFVDDKNAMIAFIDKMPRVTKNLSQLESLQIFFPTWSSKYSDMDDGTVQLDLDLLSHFRATISTALSATPLSNLTELRLSLPCTHDFVEVSTTVPDSLLARLKALFLSVTDATGPGGRKEYLYWADETTDGDDGFPHSNLQQQYPNTGHMQGIFAIVSRCHNLETLGLQGTQLLDGDLLEWSPASSGLQSLFLERVKFSSSNLIKLFSPNKSLEISKSRLMRIWLEVVDLTADFWEEVFSHLLLCPKLEFVHLDEVSYARGSENFDLKLWFGRPWEDSTELMSTREEDEEAMLAVRDYLVGKAGGSEAYSEKFGERYGLQPDQ</sequence>
<dbReference type="OrthoDB" id="3799527at2759"/>
<organism evidence="1 2">
    <name type="scientific">Mollisia scopiformis</name>
    <name type="common">Conifer needle endophyte fungus</name>
    <name type="synonym">Phialocephala scopiformis</name>
    <dbReference type="NCBI Taxonomy" id="149040"/>
    <lineage>
        <taxon>Eukaryota</taxon>
        <taxon>Fungi</taxon>
        <taxon>Dikarya</taxon>
        <taxon>Ascomycota</taxon>
        <taxon>Pezizomycotina</taxon>
        <taxon>Leotiomycetes</taxon>
        <taxon>Helotiales</taxon>
        <taxon>Mollisiaceae</taxon>
        <taxon>Mollisia</taxon>
    </lineage>
</organism>
<dbReference type="EMBL" id="KQ947415">
    <property type="protein sequence ID" value="KUJ17065.1"/>
    <property type="molecule type" value="Genomic_DNA"/>
</dbReference>
<gene>
    <name evidence="1" type="ORF">LY89DRAFT_718750</name>
</gene>
<dbReference type="AlphaFoldDB" id="A0A194XA71"/>
<dbReference type="Gene3D" id="3.80.10.10">
    <property type="entry name" value="Ribonuclease Inhibitor"/>
    <property type="match status" value="1"/>
</dbReference>
<proteinExistence type="predicted"/>
<keyword evidence="2" id="KW-1185">Reference proteome</keyword>
<accession>A0A194XA71</accession>
<dbReference type="KEGG" id="psco:LY89DRAFT_718750"/>
<evidence type="ECO:0000313" key="2">
    <source>
        <dbReference type="Proteomes" id="UP000070700"/>
    </source>
</evidence>